<protein>
    <submittedName>
        <fullName evidence="4">Lytic transglycosylase</fullName>
    </submittedName>
</protein>
<comment type="similarity">
    <text evidence="1">Belongs to the transglycosylase Slt family.</text>
</comment>
<dbReference type="SUPFAM" id="SSF81901">
    <property type="entry name" value="HCP-like"/>
    <property type="match status" value="1"/>
</dbReference>
<dbReference type="SMART" id="SM00671">
    <property type="entry name" value="SEL1"/>
    <property type="match status" value="2"/>
</dbReference>
<dbReference type="InterPro" id="IPR023346">
    <property type="entry name" value="Lysozyme-like_dom_sf"/>
</dbReference>
<dbReference type="EMBL" id="QYUQ01000002">
    <property type="protein sequence ID" value="RJG01873.1"/>
    <property type="molecule type" value="Genomic_DNA"/>
</dbReference>
<organism evidence="4 5">
    <name type="scientific">Noviherbaspirillum sedimenti</name>
    <dbReference type="NCBI Taxonomy" id="2320865"/>
    <lineage>
        <taxon>Bacteria</taxon>
        <taxon>Pseudomonadati</taxon>
        <taxon>Pseudomonadota</taxon>
        <taxon>Betaproteobacteria</taxon>
        <taxon>Burkholderiales</taxon>
        <taxon>Oxalobacteraceae</taxon>
        <taxon>Noviherbaspirillum</taxon>
    </lineage>
</organism>
<proteinExistence type="inferred from homology"/>
<keyword evidence="5" id="KW-1185">Reference proteome</keyword>
<dbReference type="InterPro" id="IPR006597">
    <property type="entry name" value="Sel1-like"/>
</dbReference>
<evidence type="ECO:0000256" key="1">
    <source>
        <dbReference type="ARBA" id="ARBA00007734"/>
    </source>
</evidence>
<name>A0A3A3G0B1_9BURK</name>
<accession>A0A3A3G0B1</accession>
<evidence type="ECO:0000259" key="3">
    <source>
        <dbReference type="Pfam" id="PF01464"/>
    </source>
</evidence>
<dbReference type="OrthoDB" id="9815002at2"/>
<dbReference type="Pfam" id="PF01464">
    <property type="entry name" value="SLT"/>
    <property type="match status" value="1"/>
</dbReference>
<feature type="signal peptide" evidence="2">
    <location>
        <begin position="1"/>
        <end position="19"/>
    </location>
</feature>
<dbReference type="Pfam" id="PF08238">
    <property type="entry name" value="Sel1"/>
    <property type="match status" value="2"/>
</dbReference>
<gene>
    <name evidence="4" type="ORF">D3878_10025</name>
</gene>
<keyword evidence="2" id="KW-0732">Signal</keyword>
<dbReference type="InterPro" id="IPR011990">
    <property type="entry name" value="TPR-like_helical_dom_sf"/>
</dbReference>
<evidence type="ECO:0000313" key="5">
    <source>
        <dbReference type="Proteomes" id="UP000266327"/>
    </source>
</evidence>
<comment type="caution">
    <text evidence="4">The sequence shown here is derived from an EMBL/GenBank/DDBJ whole genome shotgun (WGS) entry which is preliminary data.</text>
</comment>
<evidence type="ECO:0000313" key="4">
    <source>
        <dbReference type="EMBL" id="RJG01873.1"/>
    </source>
</evidence>
<feature type="domain" description="Transglycosylase SLT" evidence="3">
    <location>
        <begin position="160"/>
        <end position="253"/>
    </location>
</feature>
<sequence>MTGRTLFILLLMLAMHSLAVDTARAGEAFAGAMDGITKLSVEEQTALGARHEHAEGVPQDYRKAIALYCMAAKTGHANAQYALGWMYAHGRGIDRDDGIARHFFEMAARQGHTQAQEMLRYIPADAAFTLPACLLPPTPAPVDLESLAPVYPRGPVYDLVHKLAPRYGIDPQLALAIIRVESAFNSRAVSPKNAHGLMQLIPETARRFRVKDAVDPEENIKGALSYLQWLLAFFQGNVPLVVAAYNAGERAVQYHRGPPLSGNTKLRSENYCAV</sequence>
<dbReference type="InterPro" id="IPR008258">
    <property type="entry name" value="Transglycosylase_SLT_dom_1"/>
</dbReference>
<dbReference type="PANTHER" id="PTHR37423">
    <property type="entry name" value="SOLUBLE LYTIC MUREIN TRANSGLYCOSYLASE-RELATED"/>
    <property type="match status" value="1"/>
</dbReference>
<feature type="chain" id="PRO_5017176038" evidence="2">
    <location>
        <begin position="20"/>
        <end position="274"/>
    </location>
</feature>
<dbReference type="CDD" id="cd16896">
    <property type="entry name" value="LT_Slt70-like"/>
    <property type="match status" value="1"/>
</dbReference>
<dbReference type="Proteomes" id="UP000266327">
    <property type="component" value="Unassembled WGS sequence"/>
</dbReference>
<evidence type="ECO:0000256" key="2">
    <source>
        <dbReference type="SAM" id="SignalP"/>
    </source>
</evidence>
<dbReference type="Gene3D" id="1.25.40.10">
    <property type="entry name" value="Tetratricopeptide repeat domain"/>
    <property type="match status" value="1"/>
</dbReference>
<dbReference type="AlphaFoldDB" id="A0A3A3G0B1"/>
<dbReference type="Gene3D" id="1.10.530.10">
    <property type="match status" value="1"/>
</dbReference>
<reference evidence="5" key="1">
    <citation type="submission" date="2018-09" db="EMBL/GenBank/DDBJ databases">
        <authorList>
            <person name="Zhu H."/>
        </authorList>
    </citation>
    <scope>NUCLEOTIDE SEQUENCE [LARGE SCALE GENOMIC DNA]</scope>
    <source>
        <strain evidence="5">K1S02-23</strain>
    </source>
</reference>
<dbReference type="PANTHER" id="PTHR37423:SF2">
    <property type="entry name" value="MEMBRANE-BOUND LYTIC MUREIN TRANSGLYCOSYLASE C"/>
    <property type="match status" value="1"/>
</dbReference>
<dbReference type="SUPFAM" id="SSF53955">
    <property type="entry name" value="Lysozyme-like"/>
    <property type="match status" value="1"/>
</dbReference>